<evidence type="ECO:0000259" key="4">
    <source>
        <dbReference type="Pfam" id="PF04500"/>
    </source>
</evidence>
<dbReference type="VEuPathDB" id="FungiDB:RhiirA1_511617"/>
<comment type="caution">
    <text evidence="6">The sequence shown here is derived from an EMBL/GenBank/DDBJ whole genome shotgun (WGS) entry which is preliminary data.</text>
</comment>
<name>A0A2N0PFC1_9GLOM</name>
<organism evidence="6 7">
    <name type="scientific">Rhizophagus irregularis</name>
    <dbReference type="NCBI Taxonomy" id="588596"/>
    <lineage>
        <taxon>Eukaryota</taxon>
        <taxon>Fungi</taxon>
        <taxon>Fungi incertae sedis</taxon>
        <taxon>Mucoromycota</taxon>
        <taxon>Glomeromycotina</taxon>
        <taxon>Glomeromycetes</taxon>
        <taxon>Glomerales</taxon>
        <taxon>Glomeraceae</taxon>
        <taxon>Rhizophagus</taxon>
    </lineage>
</organism>
<evidence type="ECO:0000256" key="1">
    <source>
        <dbReference type="ARBA" id="ARBA00022723"/>
    </source>
</evidence>
<feature type="domain" description="MULE transposase" evidence="5">
    <location>
        <begin position="166"/>
        <end position="267"/>
    </location>
</feature>
<reference evidence="6 7" key="1">
    <citation type="submission" date="2016-04" db="EMBL/GenBank/DDBJ databases">
        <title>Genome analyses suggest a sexual origin of heterokaryosis in a supposedly ancient asexual fungus.</title>
        <authorList>
            <person name="Ropars J."/>
            <person name="Sedzielewska K."/>
            <person name="Noel J."/>
            <person name="Charron P."/>
            <person name="Farinelli L."/>
            <person name="Marton T."/>
            <person name="Kruger M."/>
            <person name="Pelin A."/>
            <person name="Brachmann A."/>
            <person name="Corradi N."/>
        </authorList>
    </citation>
    <scope>NUCLEOTIDE SEQUENCE [LARGE SCALE GENOMIC DNA]</scope>
    <source>
        <strain evidence="6 7">A5</strain>
    </source>
</reference>
<dbReference type="Gene3D" id="2.20.25.240">
    <property type="match status" value="1"/>
</dbReference>
<dbReference type="PANTHER" id="PTHR47160">
    <property type="entry name" value="PUTATIVE-RELATED"/>
    <property type="match status" value="1"/>
</dbReference>
<dbReference type="AlphaFoldDB" id="A0A2N0PFC1"/>
<dbReference type="InterPro" id="IPR018289">
    <property type="entry name" value="MULE_transposase_dom"/>
</dbReference>
<dbReference type="GO" id="GO:0008270">
    <property type="term" value="F:zinc ion binding"/>
    <property type="evidence" value="ECO:0007669"/>
    <property type="project" value="UniProtKB-KW"/>
</dbReference>
<evidence type="ECO:0000313" key="7">
    <source>
        <dbReference type="Proteomes" id="UP000232722"/>
    </source>
</evidence>
<dbReference type="Pfam" id="PF04500">
    <property type="entry name" value="FLYWCH"/>
    <property type="match status" value="1"/>
</dbReference>
<evidence type="ECO:0000256" key="3">
    <source>
        <dbReference type="ARBA" id="ARBA00022833"/>
    </source>
</evidence>
<sequence length="458" mass="53040">MNQEVCTLVNSKRNQPKLIARGYLLIKDKSSNNKYYWCCEFKESLKCKGRAITLLEDENHVLVKFNEHNHAPEASRVNVFQTINTMKEKAVCTQDQPIQIIQNELISMPQNSFYYMPNKEALRKQINRARNENNEVLQPEIELGNEKLMIFCTPSNLTYLQDAEYWLMDGTFKTVPTLFQQLYTIHVPIGGEDNSRIFPMVYILMTSKAQESYRRVFDELIELGNQAGVDLSPPIIITDFEQAVINATQSEFPDSIHKGCFFHFCQNIWRKIQSEGLAIEYGNDEDFSLKLRHLTALAFLPPSEIPAAFDQIKLSLPENAAGVTEYFETTYVHGRITRQTRNGSTCRAPPLFPPELWSISDLVELGYPRTQNIVEGWHNRWNNLIGKAHIGVYTIIQEMRKEQQQTELQIESINRGAPRPYQRNQYVNRENRILSVFNNRIHTTLVDFLRGMAHNISL</sequence>
<dbReference type="InterPro" id="IPR007588">
    <property type="entry name" value="Znf_FLYWCH"/>
</dbReference>
<evidence type="ECO:0000313" key="6">
    <source>
        <dbReference type="EMBL" id="PKC05516.1"/>
    </source>
</evidence>
<keyword evidence="3" id="KW-0862">Zinc</keyword>
<reference evidence="6 7" key="2">
    <citation type="submission" date="2017-09" db="EMBL/GenBank/DDBJ databases">
        <title>Extensive intraspecific genome diversity in a model arbuscular mycorrhizal fungus.</title>
        <authorList>
            <person name="Chen E.C."/>
            <person name="Morin E."/>
            <person name="Beaudet D."/>
            <person name="Noel J."/>
            <person name="Ndikumana S."/>
            <person name="Charron P."/>
            <person name="St-Onge C."/>
            <person name="Giorgi J."/>
            <person name="Grigoriev I.V."/>
            <person name="Roux C."/>
            <person name="Martin F.M."/>
            <person name="Corradi N."/>
        </authorList>
    </citation>
    <scope>NUCLEOTIDE SEQUENCE [LARGE SCALE GENOMIC DNA]</scope>
    <source>
        <strain evidence="6 7">A5</strain>
    </source>
</reference>
<gene>
    <name evidence="6" type="ORF">RhiirA5_420830</name>
</gene>
<feature type="domain" description="FLYWCH-type" evidence="4">
    <location>
        <begin position="9"/>
        <end position="70"/>
    </location>
</feature>
<evidence type="ECO:0000256" key="2">
    <source>
        <dbReference type="ARBA" id="ARBA00022771"/>
    </source>
</evidence>
<accession>A0A2N0PFC1</accession>
<proteinExistence type="predicted"/>
<dbReference type="EMBL" id="LLXJ01000869">
    <property type="protein sequence ID" value="PKC05516.1"/>
    <property type="molecule type" value="Genomic_DNA"/>
</dbReference>
<evidence type="ECO:0000259" key="5">
    <source>
        <dbReference type="Pfam" id="PF10551"/>
    </source>
</evidence>
<keyword evidence="1" id="KW-0479">Metal-binding</keyword>
<evidence type="ECO:0008006" key="8">
    <source>
        <dbReference type="Google" id="ProtNLM"/>
    </source>
</evidence>
<keyword evidence="2" id="KW-0863">Zinc-finger</keyword>
<protein>
    <recommendedName>
        <fullName evidence="8">MULE transposase domain-containing protein</fullName>
    </recommendedName>
</protein>
<dbReference type="Proteomes" id="UP000232722">
    <property type="component" value="Unassembled WGS sequence"/>
</dbReference>
<dbReference type="PANTHER" id="PTHR47160:SF10">
    <property type="entry name" value="MULE TRANSPOSASE DOMAIN-CONTAINING PROTEIN"/>
    <property type="match status" value="1"/>
</dbReference>
<dbReference type="Pfam" id="PF10551">
    <property type="entry name" value="MULE"/>
    <property type="match status" value="1"/>
</dbReference>